<keyword evidence="1" id="KW-0238">DNA-binding</keyword>
<dbReference type="InterPro" id="IPR001387">
    <property type="entry name" value="Cro/C1-type_HTH"/>
</dbReference>
<dbReference type="InterPro" id="IPR014710">
    <property type="entry name" value="RmlC-like_jellyroll"/>
</dbReference>
<dbReference type="AlphaFoldDB" id="A0A940PAD1"/>
<organism evidence="3 4">
    <name type="scientific">Vagococcus allomyrinae</name>
    <dbReference type="NCBI Taxonomy" id="2794353"/>
    <lineage>
        <taxon>Bacteria</taxon>
        <taxon>Bacillati</taxon>
        <taxon>Bacillota</taxon>
        <taxon>Bacilli</taxon>
        <taxon>Lactobacillales</taxon>
        <taxon>Enterococcaceae</taxon>
        <taxon>Vagococcus</taxon>
    </lineage>
</organism>
<evidence type="ECO:0000256" key="1">
    <source>
        <dbReference type="ARBA" id="ARBA00023125"/>
    </source>
</evidence>
<accession>A0A940PAD1</accession>
<dbReference type="InterPro" id="IPR010982">
    <property type="entry name" value="Lambda_DNA-bd_dom_sf"/>
</dbReference>
<dbReference type="CDD" id="cd00093">
    <property type="entry name" value="HTH_XRE"/>
    <property type="match status" value="1"/>
</dbReference>
<dbReference type="CDD" id="cd02209">
    <property type="entry name" value="cupin_XRE_C"/>
    <property type="match status" value="1"/>
</dbReference>
<dbReference type="PANTHER" id="PTHR46797:SF25">
    <property type="entry name" value="TRANSCRIPTIONAL REGULATOR"/>
    <property type="match status" value="1"/>
</dbReference>
<dbReference type="InterPro" id="IPR011051">
    <property type="entry name" value="RmlC_Cupin_sf"/>
</dbReference>
<dbReference type="SMART" id="SM00530">
    <property type="entry name" value="HTH_XRE"/>
    <property type="match status" value="1"/>
</dbReference>
<dbReference type="SUPFAM" id="SSF47413">
    <property type="entry name" value="lambda repressor-like DNA-binding domains"/>
    <property type="match status" value="1"/>
</dbReference>
<evidence type="ECO:0000313" key="4">
    <source>
        <dbReference type="Proteomes" id="UP000674938"/>
    </source>
</evidence>
<dbReference type="Gene3D" id="1.10.260.40">
    <property type="entry name" value="lambda repressor-like DNA-binding domains"/>
    <property type="match status" value="1"/>
</dbReference>
<dbReference type="RefSeq" id="WP_209529823.1">
    <property type="nucleotide sequence ID" value="NZ_JAEEGA010000011.1"/>
</dbReference>
<dbReference type="Pfam" id="PF01381">
    <property type="entry name" value="HTH_3"/>
    <property type="match status" value="1"/>
</dbReference>
<proteinExistence type="predicted"/>
<dbReference type="InterPro" id="IPR013096">
    <property type="entry name" value="Cupin_2"/>
</dbReference>
<dbReference type="GO" id="GO:0003700">
    <property type="term" value="F:DNA-binding transcription factor activity"/>
    <property type="evidence" value="ECO:0007669"/>
    <property type="project" value="TreeGrafter"/>
</dbReference>
<dbReference type="SUPFAM" id="SSF51182">
    <property type="entry name" value="RmlC-like cupins"/>
    <property type="match status" value="1"/>
</dbReference>
<keyword evidence="4" id="KW-1185">Reference proteome</keyword>
<dbReference type="EMBL" id="JAEEGA010000011">
    <property type="protein sequence ID" value="MBP1042541.1"/>
    <property type="molecule type" value="Genomic_DNA"/>
</dbReference>
<dbReference type="PROSITE" id="PS50943">
    <property type="entry name" value="HTH_CROC1"/>
    <property type="match status" value="1"/>
</dbReference>
<dbReference type="GO" id="GO:0005829">
    <property type="term" value="C:cytosol"/>
    <property type="evidence" value="ECO:0007669"/>
    <property type="project" value="TreeGrafter"/>
</dbReference>
<dbReference type="Pfam" id="PF07883">
    <property type="entry name" value="Cupin_2"/>
    <property type="match status" value="1"/>
</dbReference>
<name>A0A940PAD1_9ENTE</name>
<protein>
    <submittedName>
        <fullName evidence="3">Helix-turn-helix transcriptional regulator</fullName>
    </submittedName>
</protein>
<sequence length="182" mass="20724">MENIGELVKKLRKEHGYTLKDLSQKLNLSVGFLSQFERGVTTIAVEHLVKIATLFNVPINHFFTQSPAPEETIVRSYDQKVMRIINDTVYKSLSPHPQDKQMMPKLIEMLPASTNEHVTTYPHEGEEFVYVLAGILTLIINGAEQQLYPGDSAHYASSQPHNWANYTNIVVKFLVLHTPNDY</sequence>
<dbReference type="Proteomes" id="UP000674938">
    <property type="component" value="Unassembled WGS sequence"/>
</dbReference>
<dbReference type="GO" id="GO:0003677">
    <property type="term" value="F:DNA binding"/>
    <property type="evidence" value="ECO:0007669"/>
    <property type="project" value="UniProtKB-KW"/>
</dbReference>
<comment type="caution">
    <text evidence="3">The sequence shown here is derived from an EMBL/GenBank/DDBJ whole genome shotgun (WGS) entry which is preliminary data.</text>
</comment>
<dbReference type="Gene3D" id="2.60.120.10">
    <property type="entry name" value="Jelly Rolls"/>
    <property type="match status" value="1"/>
</dbReference>
<dbReference type="PANTHER" id="PTHR46797">
    <property type="entry name" value="HTH-TYPE TRANSCRIPTIONAL REGULATOR"/>
    <property type="match status" value="1"/>
</dbReference>
<dbReference type="InterPro" id="IPR050807">
    <property type="entry name" value="TransReg_Diox_bact_type"/>
</dbReference>
<evidence type="ECO:0000259" key="2">
    <source>
        <dbReference type="PROSITE" id="PS50943"/>
    </source>
</evidence>
<gene>
    <name evidence="3" type="ORF">I6N95_16105</name>
</gene>
<evidence type="ECO:0000313" key="3">
    <source>
        <dbReference type="EMBL" id="MBP1042541.1"/>
    </source>
</evidence>
<feature type="domain" description="HTH cro/C1-type" evidence="2">
    <location>
        <begin position="8"/>
        <end position="62"/>
    </location>
</feature>
<reference evidence="3" key="1">
    <citation type="submission" date="2020-12" db="EMBL/GenBank/DDBJ databases">
        <title>Vagococcus allomyrinae sp. nov. and Enterococcus lavae sp. nov., isolated from the larvae of Allomyrina dichotoma.</title>
        <authorList>
            <person name="Lee S.D."/>
        </authorList>
    </citation>
    <scope>NUCLEOTIDE SEQUENCE</scope>
    <source>
        <strain evidence="3">BWB3-3</strain>
    </source>
</reference>